<keyword evidence="1" id="KW-0472">Membrane</keyword>
<feature type="transmembrane region" description="Helical" evidence="1">
    <location>
        <begin position="24"/>
        <end position="44"/>
    </location>
</feature>
<gene>
    <name evidence="2" type="ORF">M406DRAFT_100610</name>
</gene>
<proteinExistence type="predicted"/>
<evidence type="ECO:0000256" key="1">
    <source>
        <dbReference type="SAM" id="Phobius"/>
    </source>
</evidence>
<dbReference type="RefSeq" id="XP_040780850.1">
    <property type="nucleotide sequence ID" value="XM_040914914.1"/>
</dbReference>
<sequence length="59" mass="7290">MTSGRRAWPFWFELRAFCFVRACALRHSLFFLFLLFFHFVSFFADKWGKHVRSDWHKNS</sequence>
<protein>
    <submittedName>
        <fullName evidence="2">Uncharacterized protein</fullName>
    </submittedName>
</protein>
<dbReference type="AlphaFoldDB" id="A0A9P4YBD3"/>
<keyword evidence="1" id="KW-0812">Transmembrane</keyword>
<dbReference type="EMBL" id="MU032344">
    <property type="protein sequence ID" value="KAF3769889.1"/>
    <property type="molecule type" value="Genomic_DNA"/>
</dbReference>
<organism evidence="2 3">
    <name type="scientific">Cryphonectria parasitica (strain ATCC 38755 / EP155)</name>
    <dbReference type="NCBI Taxonomy" id="660469"/>
    <lineage>
        <taxon>Eukaryota</taxon>
        <taxon>Fungi</taxon>
        <taxon>Dikarya</taxon>
        <taxon>Ascomycota</taxon>
        <taxon>Pezizomycotina</taxon>
        <taxon>Sordariomycetes</taxon>
        <taxon>Sordariomycetidae</taxon>
        <taxon>Diaporthales</taxon>
        <taxon>Cryphonectriaceae</taxon>
        <taxon>Cryphonectria-Endothia species complex</taxon>
        <taxon>Cryphonectria</taxon>
    </lineage>
</organism>
<dbReference type="Proteomes" id="UP000803844">
    <property type="component" value="Unassembled WGS sequence"/>
</dbReference>
<reference evidence="2" key="1">
    <citation type="journal article" date="2020" name="Phytopathology">
        <title>Genome sequence of the chestnut blight fungus Cryphonectria parasitica EP155: A fundamental resource for an archetypical invasive plant pathogen.</title>
        <authorList>
            <person name="Crouch J.A."/>
            <person name="Dawe A."/>
            <person name="Aerts A."/>
            <person name="Barry K."/>
            <person name="Churchill A.C.L."/>
            <person name="Grimwood J."/>
            <person name="Hillman B."/>
            <person name="Milgroom M.G."/>
            <person name="Pangilinan J."/>
            <person name="Smith M."/>
            <person name="Salamov A."/>
            <person name="Schmutz J."/>
            <person name="Yadav J."/>
            <person name="Grigoriev I.V."/>
            <person name="Nuss D."/>
        </authorList>
    </citation>
    <scope>NUCLEOTIDE SEQUENCE</scope>
    <source>
        <strain evidence="2">EP155</strain>
    </source>
</reference>
<comment type="caution">
    <text evidence="2">The sequence shown here is derived from an EMBL/GenBank/DDBJ whole genome shotgun (WGS) entry which is preliminary data.</text>
</comment>
<dbReference type="GeneID" id="63832043"/>
<evidence type="ECO:0000313" key="2">
    <source>
        <dbReference type="EMBL" id="KAF3769889.1"/>
    </source>
</evidence>
<evidence type="ECO:0000313" key="3">
    <source>
        <dbReference type="Proteomes" id="UP000803844"/>
    </source>
</evidence>
<name>A0A9P4YBD3_CRYP1</name>
<keyword evidence="3" id="KW-1185">Reference proteome</keyword>
<accession>A0A9P4YBD3</accession>
<keyword evidence="1" id="KW-1133">Transmembrane helix</keyword>